<feature type="compositionally biased region" description="Low complexity" evidence="1">
    <location>
        <begin position="388"/>
        <end position="404"/>
    </location>
</feature>
<proteinExistence type="predicted"/>
<comment type="caution">
    <text evidence="2">The sequence shown here is derived from an EMBL/GenBank/DDBJ whole genome shotgun (WGS) entry which is preliminary data.</text>
</comment>
<keyword evidence="3" id="KW-1185">Reference proteome</keyword>
<evidence type="ECO:0000313" key="2">
    <source>
        <dbReference type="EMBL" id="KAG2499781.1"/>
    </source>
</evidence>
<feature type="compositionally biased region" description="Low complexity" evidence="1">
    <location>
        <begin position="444"/>
        <end position="459"/>
    </location>
</feature>
<feature type="compositionally biased region" description="Gly residues" evidence="1">
    <location>
        <begin position="601"/>
        <end position="625"/>
    </location>
</feature>
<evidence type="ECO:0000256" key="1">
    <source>
        <dbReference type="SAM" id="MobiDB-lite"/>
    </source>
</evidence>
<protein>
    <recommendedName>
        <fullName evidence="4">Kazal-like domain-containing protein</fullName>
    </recommendedName>
</protein>
<feature type="region of interest" description="Disordered" evidence="1">
    <location>
        <begin position="363"/>
        <end position="491"/>
    </location>
</feature>
<dbReference type="OrthoDB" id="552394at2759"/>
<accession>A0A836C449</accession>
<dbReference type="AlphaFoldDB" id="A0A836C449"/>
<evidence type="ECO:0000313" key="3">
    <source>
        <dbReference type="Proteomes" id="UP000612055"/>
    </source>
</evidence>
<organism evidence="2 3">
    <name type="scientific">Edaphochlamys debaryana</name>
    <dbReference type="NCBI Taxonomy" id="47281"/>
    <lineage>
        <taxon>Eukaryota</taxon>
        <taxon>Viridiplantae</taxon>
        <taxon>Chlorophyta</taxon>
        <taxon>core chlorophytes</taxon>
        <taxon>Chlorophyceae</taxon>
        <taxon>CS clade</taxon>
        <taxon>Chlamydomonadales</taxon>
        <taxon>Chlamydomonadales incertae sedis</taxon>
        <taxon>Edaphochlamys</taxon>
    </lineage>
</organism>
<name>A0A836C449_9CHLO</name>
<feature type="region of interest" description="Disordered" evidence="1">
    <location>
        <begin position="270"/>
        <end position="302"/>
    </location>
</feature>
<evidence type="ECO:0008006" key="4">
    <source>
        <dbReference type="Google" id="ProtNLM"/>
    </source>
</evidence>
<feature type="compositionally biased region" description="Pro residues" evidence="1">
    <location>
        <begin position="377"/>
        <end position="387"/>
    </location>
</feature>
<feature type="region of interest" description="Disordered" evidence="1">
    <location>
        <begin position="599"/>
        <end position="633"/>
    </location>
</feature>
<sequence length="645" mass="61568">MGTIGADAMRSQGGDAEGCPLERLNLAPLRALPLWDESTGSWRARGGPAPGAWCSQVACGLVAAVLPAAAEAQQAAACATERNSAGEDLRQRPGAAGAALRERLAEGQPLLSGLTGSDAAASAPSGQEGLAVTSDEASSPPAPASIEDHVLQLLGRCSAPLAPLLAAALAPSAGAGGGGNDGQDGGGSAAAVAARLARCALDRATVAACMGPAAPGLQGPVGASLGLRGSAFTAQSSSGDGGESLAAAGRVARSSSGGCRRPVLAESLLPPDTWEVKGGSADGDSATAREGGGLGAPGSGPDAAALTWRGGCSCTQEWAPVCEAGGRGAQFPNSCFADCMGAASAVGSCADLLLTQPYEVGQQHQPAAGAGSTNSPTRPPPQAPPRVAPSAPAHGASSGSTASSEPLVSVFTASVPRPEPQQSNPFTAVVTAGPSSPPPPPTGAAPAGAATDGTPGASDPRQTFLAAAPSGDSRGGGAAPSIDMQQLAPGLSGTAPTSPMLLLAQLLQPAVDLLAAAPGLPGGLAAGPDSSLDGGGSGACGGLLSASADDATGPAAAAADFSDPVCLGRLLYLLELVSAAAITPPPLVPLPLPELLPPLAGGNGSPGDGQGVSGGAFEGEGGGPGPSAEPSSLLELLAGAQEGSG</sequence>
<dbReference type="EMBL" id="JAEHOE010000005">
    <property type="protein sequence ID" value="KAG2499781.1"/>
    <property type="molecule type" value="Genomic_DNA"/>
</dbReference>
<reference evidence="2" key="1">
    <citation type="journal article" date="2020" name="bioRxiv">
        <title>Comparative genomics of Chlamydomonas.</title>
        <authorList>
            <person name="Craig R.J."/>
            <person name="Hasan A.R."/>
            <person name="Ness R.W."/>
            <person name="Keightley P.D."/>
        </authorList>
    </citation>
    <scope>NUCLEOTIDE SEQUENCE</scope>
    <source>
        <strain evidence="2">CCAP 11/70</strain>
    </source>
</reference>
<gene>
    <name evidence="2" type="ORF">HYH03_002078</name>
</gene>
<feature type="region of interest" description="Disordered" evidence="1">
    <location>
        <begin position="111"/>
        <end position="143"/>
    </location>
</feature>
<dbReference type="Proteomes" id="UP000612055">
    <property type="component" value="Unassembled WGS sequence"/>
</dbReference>